<protein>
    <recommendedName>
        <fullName evidence="3">F-box domain-containing protein</fullName>
    </recommendedName>
</protein>
<dbReference type="EMBL" id="KN823074">
    <property type="protein sequence ID" value="KIO23861.1"/>
    <property type="molecule type" value="Genomic_DNA"/>
</dbReference>
<gene>
    <name evidence="1" type="ORF">M407DRAFT_26726</name>
</gene>
<dbReference type="HOGENOM" id="CLU_544214_0_0_1"/>
<sequence length="501" mass="55826">MSVPLATNVAVGQPQTPPATINNLPIEVLHEIVSLATLQEQADGYYDRLRSLRLVAALWSALIDDYPECWSIISSSDPELIWRMALQKSKAAMIDVESGSIHVSTDHQTMLVKEVVHHMPRVRKLAILDRDFEYLIASAPAAPRLRSLYLCGGVDNDHSITLPLHPALWAPNLRDVDLYCSRLTWKEPLWNSLELFRIDTGGWTQGLPMEGIFTVLQASPGLRILDLRGIIQRWPPSHRRTLPVVRLEALETLKFDTTIQNSPLEALDSIVALPTRCAVYFDAQDENLRLETLRSICKFAPRTANGDETGSLLKLSAGPCINRFTMGGLDIMLYSQAYDKLNPLVAFMHILERLPSEQRSAVTTVEISETNFAFALGSLPIVSSFCPNTSHLTIPALNSTISTAIGGTNNGWLFPNLESLSISRYRGRHHAVKVVQARLRASESGQHVAKLKKLTLSFFCKRNMDELELAKLDALLPELVVNHPNEQLERLFGSQLSSDSE</sequence>
<evidence type="ECO:0008006" key="3">
    <source>
        <dbReference type="Google" id="ProtNLM"/>
    </source>
</evidence>
<name>A0A0C3QDV8_9AGAM</name>
<evidence type="ECO:0000313" key="2">
    <source>
        <dbReference type="Proteomes" id="UP000054248"/>
    </source>
</evidence>
<organism evidence="1 2">
    <name type="scientific">Tulasnella calospora MUT 4182</name>
    <dbReference type="NCBI Taxonomy" id="1051891"/>
    <lineage>
        <taxon>Eukaryota</taxon>
        <taxon>Fungi</taxon>
        <taxon>Dikarya</taxon>
        <taxon>Basidiomycota</taxon>
        <taxon>Agaricomycotina</taxon>
        <taxon>Agaricomycetes</taxon>
        <taxon>Cantharellales</taxon>
        <taxon>Tulasnellaceae</taxon>
        <taxon>Tulasnella</taxon>
    </lineage>
</organism>
<dbReference type="OrthoDB" id="3227311at2759"/>
<dbReference type="SUPFAM" id="SSF52058">
    <property type="entry name" value="L domain-like"/>
    <property type="match status" value="1"/>
</dbReference>
<evidence type="ECO:0000313" key="1">
    <source>
        <dbReference type="EMBL" id="KIO23861.1"/>
    </source>
</evidence>
<reference evidence="2" key="2">
    <citation type="submission" date="2015-01" db="EMBL/GenBank/DDBJ databases">
        <title>Evolutionary Origins and Diversification of the Mycorrhizal Mutualists.</title>
        <authorList>
            <consortium name="DOE Joint Genome Institute"/>
            <consortium name="Mycorrhizal Genomics Consortium"/>
            <person name="Kohler A."/>
            <person name="Kuo A."/>
            <person name="Nagy L.G."/>
            <person name="Floudas D."/>
            <person name="Copeland A."/>
            <person name="Barry K.W."/>
            <person name="Cichocki N."/>
            <person name="Veneault-Fourrey C."/>
            <person name="LaButti K."/>
            <person name="Lindquist E.A."/>
            <person name="Lipzen A."/>
            <person name="Lundell T."/>
            <person name="Morin E."/>
            <person name="Murat C."/>
            <person name="Riley R."/>
            <person name="Ohm R."/>
            <person name="Sun H."/>
            <person name="Tunlid A."/>
            <person name="Henrissat B."/>
            <person name="Grigoriev I.V."/>
            <person name="Hibbett D.S."/>
            <person name="Martin F."/>
        </authorList>
    </citation>
    <scope>NUCLEOTIDE SEQUENCE [LARGE SCALE GENOMIC DNA]</scope>
    <source>
        <strain evidence="2">MUT 4182</strain>
    </source>
</reference>
<dbReference type="Proteomes" id="UP000054248">
    <property type="component" value="Unassembled WGS sequence"/>
</dbReference>
<reference evidence="1 2" key="1">
    <citation type="submission" date="2014-04" db="EMBL/GenBank/DDBJ databases">
        <authorList>
            <consortium name="DOE Joint Genome Institute"/>
            <person name="Kuo A."/>
            <person name="Girlanda M."/>
            <person name="Perotto S."/>
            <person name="Kohler A."/>
            <person name="Nagy L.G."/>
            <person name="Floudas D."/>
            <person name="Copeland A."/>
            <person name="Barry K.W."/>
            <person name="Cichocki N."/>
            <person name="Veneault-Fourrey C."/>
            <person name="LaButti K."/>
            <person name="Lindquist E.A."/>
            <person name="Lipzen A."/>
            <person name="Lundell T."/>
            <person name="Morin E."/>
            <person name="Murat C."/>
            <person name="Sun H."/>
            <person name="Tunlid A."/>
            <person name="Henrissat B."/>
            <person name="Grigoriev I.V."/>
            <person name="Hibbett D.S."/>
            <person name="Martin F."/>
            <person name="Nordberg H.P."/>
            <person name="Cantor M.N."/>
            <person name="Hua S.X."/>
        </authorList>
    </citation>
    <scope>NUCLEOTIDE SEQUENCE [LARGE SCALE GENOMIC DNA]</scope>
    <source>
        <strain evidence="1 2">MUT 4182</strain>
    </source>
</reference>
<dbReference type="AlphaFoldDB" id="A0A0C3QDV8"/>
<dbReference type="InterPro" id="IPR032675">
    <property type="entry name" value="LRR_dom_sf"/>
</dbReference>
<proteinExistence type="predicted"/>
<accession>A0A0C3QDV8</accession>
<keyword evidence="2" id="KW-1185">Reference proteome</keyword>
<dbReference type="Gene3D" id="3.80.10.10">
    <property type="entry name" value="Ribonuclease Inhibitor"/>
    <property type="match status" value="1"/>
</dbReference>